<reference evidence="1 2" key="1">
    <citation type="journal article" date="2016" name="Nat. Commun.">
        <title>Ectomycorrhizal ecology is imprinted in the genome of the dominant symbiotic fungus Cenococcum geophilum.</title>
        <authorList>
            <consortium name="DOE Joint Genome Institute"/>
            <person name="Peter M."/>
            <person name="Kohler A."/>
            <person name="Ohm R.A."/>
            <person name="Kuo A."/>
            <person name="Krutzmann J."/>
            <person name="Morin E."/>
            <person name="Arend M."/>
            <person name="Barry K.W."/>
            <person name="Binder M."/>
            <person name="Choi C."/>
            <person name="Clum A."/>
            <person name="Copeland A."/>
            <person name="Grisel N."/>
            <person name="Haridas S."/>
            <person name="Kipfer T."/>
            <person name="LaButti K."/>
            <person name="Lindquist E."/>
            <person name="Lipzen A."/>
            <person name="Maire R."/>
            <person name="Meier B."/>
            <person name="Mihaltcheva S."/>
            <person name="Molinier V."/>
            <person name="Murat C."/>
            <person name="Poggeler S."/>
            <person name="Quandt C.A."/>
            <person name="Sperisen C."/>
            <person name="Tritt A."/>
            <person name="Tisserant E."/>
            <person name="Crous P.W."/>
            <person name="Henrissat B."/>
            <person name="Nehls U."/>
            <person name="Egli S."/>
            <person name="Spatafora J.W."/>
            <person name="Grigoriev I.V."/>
            <person name="Martin F.M."/>
        </authorList>
    </citation>
    <scope>NUCLEOTIDE SEQUENCE [LARGE SCALE GENOMIC DNA]</scope>
    <source>
        <strain evidence="1 2">CBS 207.34</strain>
    </source>
</reference>
<dbReference type="AlphaFoldDB" id="A0A8E2EZP1"/>
<gene>
    <name evidence="1" type="ORF">AOQ84DRAFT_398545</name>
</gene>
<protein>
    <submittedName>
        <fullName evidence="1">Uncharacterized protein</fullName>
    </submittedName>
</protein>
<accession>A0A8E2EZP1</accession>
<evidence type="ECO:0000313" key="2">
    <source>
        <dbReference type="Proteomes" id="UP000250140"/>
    </source>
</evidence>
<dbReference type="EMBL" id="KV749901">
    <property type="protein sequence ID" value="OCL07288.1"/>
    <property type="molecule type" value="Genomic_DNA"/>
</dbReference>
<dbReference type="PANTHER" id="PTHR33112:SF12">
    <property type="entry name" value="HETEROKARYON INCOMPATIBILITY DOMAIN-CONTAINING PROTEIN"/>
    <property type="match status" value="1"/>
</dbReference>
<sequence>MLYKITYNAERLSQIKETNNEIFLCLGPSKDSQTETSSILSAYVYASYVEGYIISRVLVSYLHINNIDKSSSMPPVGELISQPRLEDKMNECYETHNGCPHEASARLPKGFRAIDVSRRCLVEISVYTPSSLLAASRTTINEMKKEGGLPTLGMPRTIEDAIRVCIRLGERYIWAMNDIYSSAQLVLVVAYGNSMNFGVPSVSHPRKAVQHHEDFLGFRFTNVIRETYQEAVLSRRRLYVTKNRDFFECEQSMCYEDQFNMEKSRNDVTSFRPATLKDNSRFRSFVRHLEHCTSRKLTHRSDAYNAVNGILTSLYDGKTTFTIGLPRLGFDRALLWFPHVGKNSITRLEIKGVVLPTWSWSSIMSLSDQALYQSRAFYGALSPWYLKGDLCIPGSTEAVYMAIACSEGCMENIAFPSSPKTDNFSTMRKMFNTFRKNYSMLCREMILSVIKSIECLQARDNVTMHSTRPGVIIGGLCGLSTKLREEVASSGYDTSINFKFIALSLSGRDCEDYLGEGLWARNYSDIDGNSLAEVPVVSVLMIGREGSFAHRRELDWVYLMDWVKLCREWKRVMLE</sequence>
<organism evidence="1 2">
    <name type="scientific">Glonium stellatum</name>
    <dbReference type="NCBI Taxonomy" id="574774"/>
    <lineage>
        <taxon>Eukaryota</taxon>
        <taxon>Fungi</taxon>
        <taxon>Dikarya</taxon>
        <taxon>Ascomycota</taxon>
        <taxon>Pezizomycotina</taxon>
        <taxon>Dothideomycetes</taxon>
        <taxon>Pleosporomycetidae</taxon>
        <taxon>Gloniales</taxon>
        <taxon>Gloniaceae</taxon>
        <taxon>Glonium</taxon>
    </lineage>
</organism>
<name>A0A8E2EZP1_9PEZI</name>
<keyword evidence="2" id="KW-1185">Reference proteome</keyword>
<proteinExistence type="predicted"/>
<dbReference type="OrthoDB" id="5135333at2759"/>
<evidence type="ECO:0000313" key="1">
    <source>
        <dbReference type="EMBL" id="OCL07288.1"/>
    </source>
</evidence>
<dbReference type="Proteomes" id="UP000250140">
    <property type="component" value="Unassembled WGS sequence"/>
</dbReference>
<dbReference type="PANTHER" id="PTHR33112">
    <property type="entry name" value="DOMAIN PROTEIN, PUTATIVE-RELATED"/>
    <property type="match status" value="1"/>
</dbReference>